<reference evidence="3 4" key="1">
    <citation type="submission" date="2018-08" db="EMBL/GenBank/DDBJ databases">
        <title>Aphanomyces genome sequencing and annotation.</title>
        <authorList>
            <person name="Minardi D."/>
            <person name="Oidtmann B."/>
            <person name="Van Der Giezen M."/>
            <person name="Studholme D.J."/>
        </authorList>
    </citation>
    <scope>NUCLEOTIDE SEQUENCE [LARGE SCALE GENOMIC DNA]</scope>
    <source>
        <strain evidence="3 4">NJM0002</strain>
    </source>
</reference>
<feature type="transmembrane region" description="Helical" evidence="2">
    <location>
        <begin position="99"/>
        <end position="118"/>
    </location>
</feature>
<keyword evidence="2" id="KW-1133">Transmembrane helix</keyword>
<keyword evidence="2" id="KW-0472">Membrane</keyword>
<evidence type="ECO:0000256" key="1">
    <source>
        <dbReference type="SAM" id="MobiDB-lite"/>
    </source>
</evidence>
<feature type="region of interest" description="Disordered" evidence="1">
    <location>
        <begin position="234"/>
        <end position="265"/>
    </location>
</feature>
<sequence length="339" mass="36017">MAAEDPLLLCSATAACAVQADGPGSVPTICHRHNGTAACPVCLVAAVGNVVVCHNQLDPIGGCTSGVKCVGDVLSSVAPDSSSSSAALSTSSTRSVETIVGITIAAVVVIVVVISCSVHRRRAKRQRELRMSLQMSSGRSALYRTDFLMEHQPQHLLDGSEPHILERSASYRSNGILSPFGGSVRPMMPTSGDTILHYARSPKVPVGAPVGWWEMQPSPRHIDPPYSAAAFPGGIKSPHASSNSFPSDAMRGNRPKLPRPSSTKDLEDYVLHPGLRRSSASSHYVSDPHGWPSHPHDFVSDMDFTSSDFDNMLVQKAAEGKLTPRRQPDGPSTATIVLT</sequence>
<organism evidence="3 4">
    <name type="scientific">Aphanomyces invadans</name>
    <dbReference type="NCBI Taxonomy" id="157072"/>
    <lineage>
        <taxon>Eukaryota</taxon>
        <taxon>Sar</taxon>
        <taxon>Stramenopiles</taxon>
        <taxon>Oomycota</taxon>
        <taxon>Saprolegniomycetes</taxon>
        <taxon>Saprolegniales</taxon>
        <taxon>Verrucalvaceae</taxon>
        <taxon>Aphanomyces</taxon>
    </lineage>
</organism>
<evidence type="ECO:0000313" key="4">
    <source>
        <dbReference type="Proteomes" id="UP000285060"/>
    </source>
</evidence>
<dbReference type="AlphaFoldDB" id="A0A418AHF7"/>
<evidence type="ECO:0000256" key="2">
    <source>
        <dbReference type="SAM" id="Phobius"/>
    </source>
</evidence>
<keyword evidence="2" id="KW-0812">Transmembrane</keyword>
<dbReference type="VEuPathDB" id="FungiDB:H310_12722"/>
<gene>
    <name evidence="3" type="ORF">DYB32_009971</name>
</gene>
<dbReference type="EMBL" id="QUSY01002444">
    <property type="protein sequence ID" value="RHY21200.1"/>
    <property type="molecule type" value="Genomic_DNA"/>
</dbReference>
<feature type="region of interest" description="Disordered" evidence="1">
    <location>
        <begin position="317"/>
        <end position="339"/>
    </location>
</feature>
<proteinExistence type="predicted"/>
<dbReference type="Proteomes" id="UP000285060">
    <property type="component" value="Unassembled WGS sequence"/>
</dbReference>
<name>A0A418AHF7_9STRA</name>
<keyword evidence="4" id="KW-1185">Reference proteome</keyword>
<protein>
    <submittedName>
        <fullName evidence="3">Uncharacterized protein</fullName>
    </submittedName>
</protein>
<evidence type="ECO:0000313" key="3">
    <source>
        <dbReference type="EMBL" id="RHY21200.1"/>
    </source>
</evidence>
<comment type="caution">
    <text evidence="3">The sequence shown here is derived from an EMBL/GenBank/DDBJ whole genome shotgun (WGS) entry which is preliminary data.</text>
</comment>
<feature type="compositionally biased region" description="Polar residues" evidence="1">
    <location>
        <begin position="330"/>
        <end position="339"/>
    </location>
</feature>
<accession>A0A418AHF7</accession>